<dbReference type="InterPro" id="IPR044068">
    <property type="entry name" value="CB"/>
</dbReference>
<accession>A0ABV2KTM4</accession>
<keyword evidence="4" id="KW-0233">DNA recombination</keyword>
<dbReference type="SUPFAM" id="SSF56349">
    <property type="entry name" value="DNA breaking-rejoining enzymes"/>
    <property type="match status" value="1"/>
</dbReference>
<dbReference type="Pfam" id="PF02899">
    <property type="entry name" value="Phage_int_SAM_1"/>
    <property type="match status" value="1"/>
</dbReference>
<feature type="domain" description="Tyr recombinase" evidence="7">
    <location>
        <begin position="156"/>
        <end position="338"/>
    </location>
</feature>
<keyword evidence="3 5" id="KW-0238">DNA-binding</keyword>
<organism evidence="9 10">
    <name type="scientific">Alkalibacillus flavidus</name>
    <dbReference type="NCBI Taxonomy" id="546021"/>
    <lineage>
        <taxon>Bacteria</taxon>
        <taxon>Bacillati</taxon>
        <taxon>Bacillota</taxon>
        <taxon>Bacilli</taxon>
        <taxon>Bacillales</taxon>
        <taxon>Bacillaceae</taxon>
        <taxon>Alkalibacillus</taxon>
    </lineage>
</organism>
<dbReference type="Gene3D" id="1.10.443.10">
    <property type="entry name" value="Intergrase catalytic core"/>
    <property type="match status" value="1"/>
</dbReference>
<dbReference type="InterPro" id="IPR004107">
    <property type="entry name" value="Integrase_SAM-like_N"/>
</dbReference>
<dbReference type="Gene3D" id="1.10.150.130">
    <property type="match status" value="1"/>
</dbReference>
<evidence type="ECO:0000256" key="2">
    <source>
        <dbReference type="ARBA" id="ARBA00022908"/>
    </source>
</evidence>
<reference evidence="9 10" key="1">
    <citation type="submission" date="2024-06" db="EMBL/GenBank/DDBJ databases">
        <title>Genomic Encyclopedia of Type Strains, Phase IV (KMG-IV): sequencing the most valuable type-strain genomes for metagenomic binning, comparative biology and taxonomic classification.</title>
        <authorList>
            <person name="Goeker M."/>
        </authorList>
    </citation>
    <scope>NUCLEOTIDE SEQUENCE [LARGE SCALE GENOMIC DNA]</scope>
    <source>
        <strain evidence="9 10">DSM 23520</strain>
    </source>
</reference>
<evidence type="ECO:0000256" key="4">
    <source>
        <dbReference type="ARBA" id="ARBA00023172"/>
    </source>
</evidence>
<comment type="caution">
    <text evidence="9">The sequence shown here is derived from an EMBL/GenBank/DDBJ whole genome shotgun (WGS) entry which is preliminary data.</text>
</comment>
<dbReference type="InterPro" id="IPR010998">
    <property type="entry name" value="Integrase_recombinase_N"/>
</dbReference>
<evidence type="ECO:0000313" key="10">
    <source>
        <dbReference type="Proteomes" id="UP001549167"/>
    </source>
</evidence>
<dbReference type="PROSITE" id="PS51900">
    <property type="entry name" value="CB"/>
    <property type="match status" value="1"/>
</dbReference>
<evidence type="ECO:0000256" key="1">
    <source>
        <dbReference type="ARBA" id="ARBA00008857"/>
    </source>
</evidence>
<keyword evidence="10" id="KW-1185">Reference proteome</keyword>
<dbReference type="PROSITE" id="PS51898">
    <property type="entry name" value="TYR_RECOMBINASE"/>
    <property type="match status" value="1"/>
</dbReference>
<name>A0ABV2KTM4_9BACI</name>
<feature type="domain" description="Core-binding (CB)" evidence="8">
    <location>
        <begin position="45"/>
        <end position="135"/>
    </location>
</feature>
<feature type="compositionally biased region" description="Polar residues" evidence="6">
    <location>
        <begin position="1"/>
        <end position="12"/>
    </location>
</feature>
<dbReference type="InterPro" id="IPR013762">
    <property type="entry name" value="Integrase-like_cat_sf"/>
</dbReference>
<dbReference type="Proteomes" id="UP001549167">
    <property type="component" value="Unassembled WGS sequence"/>
</dbReference>
<dbReference type="InterPro" id="IPR002104">
    <property type="entry name" value="Integrase_catalytic"/>
</dbReference>
<dbReference type="Pfam" id="PF00589">
    <property type="entry name" value="Phage_integrase"/>
    <property type="match status" value="1"/>
</dbReference>
<evidence type="ECO:0000313" key="9">
    <source>
        <dbReference type="EMBL" id="MET3682936.1"/>
    </source>
</evidence>
<dbReference type="EMBL" id="JBEPMX010000004">
    <property type="protein sequence ID" value="MET3682936.1"/>
    <property type="molecule type" value="Genomic_DNA"/>
</dbReference>
<dbReference type="CDD" id="cd00397">
    <property type="entry name" value="DNA_BRE_C"/>
    <property type="match status" value="1"/>
</dbReference>
<dbReference type="PANTHER" id="PTHR30349:SF41">
    <property type="entry name" value="INTEGRASE_RECOMBINASE PROTEIN MJ0367-RELATED"/>
    <property type="match status" value="1"/>
</dbReference>
<sequence>MRQNASNLNSQSKSRRKNGMKLDDKALEAVKKFDINKEGMKRKSVTFNEAADDFMDYCDLKGLREDTKIYYKKELKQIRYHLMDLNITEPLSKDMSHLTEKHIYDTLRFMQEKGYKVSTINSRLVALKSFLNWAVDRQYFNQSPAYNIKKLRQRHDVGPTFNKTQLRKLLSAPDMHSFPGFRDTCVMTLLADTGCRVSELVALKLNDIDLSESLVMFNETKNGMPRTIPLTNRLKKLLGIWINDIRGHCDNHALFITVDNSPINVRTVQEQIKFHSRKTGVENEVNASPHAFRRTFAKNKIAAGVNIFVVQKYMGHSSLDMLKRYVLIYGPDLKESIEEGIE</sequence>
<evidence type="ECO:0000259" key="7">
    <source>
        <dbReference type="PROSITE" id="PS51898"/>
    </source>
</evidence>
<dbReference type="InterPro" id="IPR050090">
    <property type="entry name" value="Tyrosine_recombinase_XerCD"/>
</dbReference>
<dbReference type="PANTHER" id="PTHR30349">
    <property type="entry name" value="PHAGE INTEGRASE-RELATED"/>
    <property type="match status" value="1"/>
</dbReference>
<evidence type="ECO:0000256" key="6">
    <source>
        <dbReference type="SAM" id="MobiDB-lite"/>
    </source>
</evidence>
<evidence type="ECO:0000256" key="3">
    <source>
        <dbReference type="ARBA" id="ARBA00023125"/>
    </source>
</evidence>
<evidence type="ECO:0000256" key="5">
    <source>
        <dbReference type="PROSITE-ProRule" id="PRU01248"/>
    </source>
</evidence>
<gene>
    <name evidence="9" type="ORF">ABID56_001026</name>
</gene>
<evidence type="ECO:0000259" key="8">
    <source>
        <dbReference type="PROSITE" id="PS51900"/>
    </source>
</evidence>
<keyword evidence="2" id="KW-0229">DNA integration</keyword>
<proteinExistence type="inferred from homology"/>
<dbReference type="RefSeq" id="WP_354219536.1">
    <property type="nucleotide sequence ID" value="NZ_JBEPMX010000004.1"/>
</dbReference>
<dbReference type="InterPro" id="IPR011010">
    <property type="entry name" value="DNA_brk_join_enz"/>
</dbReference>
<comment type="similarity">
    <text evidence="1">Belongs to the 'phage' integrase family.</text>
</comment>
<feature type="region of interest" description="Disordered" evidence="6">
    <location>
        <begin position="1"/>
        <end position="21"/>
    </location>
</feature>
<protein>
    <submittedName>
        <fullName evidence="9">Integrase/recombinase XerD</fullName>
    </submittedName>
</protein>